<evidence type="ECO:0000313" key="1">
    <source>
        <dbReference type="EMBL" id="KAJ9098303.1"/>
    </source>
</evidence>
<accession>A0ACC2VG11</accession>
<dbReference type="EMBL" id="JASBWS010000095">
    <property type="protein sequence ID" value="KAJ9098303.1"/>
    <property type="molecule type" value="Genomic_DNA"/>
</dbReference>
<evidence type="ECO:0000313" key="2">
    <source>
        <dbReference type="Proteomes" id="UP001230649"/>
    </source>
</evidence>
<dbReference type="Proteomes" id="UP001230649">
    <property type="component" value="Unassembled WGS sequence"/>
</dbReference>
<organism evidence="1 2">
    <name type="scientific">Naganishia adeliensis</name>
    <dbReference type="NCBI Taxonomy" id="92952"/>
    <lineage>
        <taxon>Eukaryota</taxon>
        <taxon>Fungi</taxon>
        <taxon>Dikarya</taxon>
        <taxon>Basidiomycota</taxon>
        <taxon>Agaricomycotina</taxon>
        <taxon>Tremellomycetes</taxon>
        <taxon>Filobasidiales</taxon>
        <taxon>Filobasidiaceae</taxon>
        <taxon>Naganishia</taxon>
    </lineage>
</organism>
<sequence>MAVLEVDAGTDGNRLQEGDPDGEGDVESGLGNGQRRMNSRRRRNARMWLGRVAVWLWPTAIRNTIASSSAPAHVLPGHSFPISASAIETIRYKTYGLRSRRRVAIKPRAGDLLDGSRNLDHMSDDAEDGLVRSSNEFEFDSEEGYEVDEMEEYGMM</sequence>
<comment type="caution">
    <text evidence="1">The sequence shown here is derived from an EMBL/GenBank/DDBJ whole genome shotgun (WGS) entry which is preliminary data.</text>
</comment>
<protein>
    <submittedName>
        <fullName evidence="1">Uncharacterized protein</fullName>
    </submittedName>
</protein>
<proteinExistence type="predicted"/>
<gene>
    <name evidence="1" type="ORF">QFC20_006013</name>
</gene>
<keyword evidence="2" id="KW-1185">Reference proteome</keyword>
<name>A0ACC2VG11_9TREE</name>
<reference evidence="1" key="1">
    <citation type="submission" date="2023-04" db="EMBL/GenBank/DDBJ databases">
        <title>Draft Genome sequencing of Naganishia species isolated from polar environments using Oxford Nanopore Technology.</title>
        <authorList>
            <person name="Leo P."/>
            <person name="Venkateswaran K."/>
        </authorList>
    </citation>
    <scope>NUCLEOTIDE SEQUENCE</scope>
    <source>
        <strain evidence="1">MNA-CCFEE 5262</strain>
    </source>
</reference>